<sequence>MREYTRPLVLIIDDFAMREHTTTQSDDLYDLVSDRAIAGKPLILTSNRAPKDWYPLFPNPVVAESLLDRLINTSHQVLMDGPSYRPRKRPGRSTN</sequence>
<proteinExistence type="predicted"/>
<dbReference type="Gene3D" id="3.40.50.300">
    <property type="entry name" value="P-loop containing nucleotide triphosphate hydrolases"/>
    <property type="match status" value="1"/>
</dbReference>
<dbReference type="Proteomes" id="UP000268285">
    <property type="component" value="Unassembled WGS sequence"/>
</dbReference>
<organism evidence="2 4">
    <name type="scientific">Mycobacterium pseudokansasii</name>
    <dbReference type="NCBI Taxonomy" id="2341080"/>
    <lineage>
        <taxon>Bacteria</taxon>
        <taxon>Bacillati</taxon>
        <taxon>Actinomycetota</taxon>
        <taxon>Actinomycetes</taxon>
        <taxon>Mycobacteriales</taxon>
        <taxon>Mycobacteriaceae</taxon>
        <taxon>Mycobacterium</taxon>
    </lineage>
</organism>
<name>A0A498QNL1_9MYCO</name>
<accession>A0A498QNL1</accession>
<evidence type="ECO:0000313" key="3">
    <source>
        <dbReference type="EMBL" id="VBA54986.1"/>
    </source>
</evidence>
<evidence type="ECO:0000259" key="1">
    <source>
        <dbReference type="Pfam" id="PF01695"/>
    </source>
</evidence>
<dbReference type="InterPro" id="IPR027417">
    <property type="entry name" value="P-loop_NTPase"/>
</dbReference>
<evidence type="ECO:0000313" key="4">
    <source>
        <dbReference type="Proteomes" id="UP000268285"/>
    </source>
</evidence>
<protein>
    <submittedName>
        <fullName evidence="2">Insertion sequence IS5376 putative ATP-binding protein</fullName>
    </submittedName>
</protein>
<feature type="domain" description="IstB-like ATP-binding" evidence="1">
    <location>
        <begin position="3"/>
        <end position="89"/>
    </location>
</feature>
<dbReference type="InterPro" id="IPR002611">
    <property type="entry name" value="IstB_ATP-bd"/>
</dbReference>
<reference evidence="2 4" key="1">
    <citation type="submission" date="2018-09" db="EMBL/GenBank/DDBJ databases">
        <authorList>
            <person name="Tagini F."/>
        </authorList>
    </citation>
    <scope>NUCLEOTIDE SEQUENCE [LARGE SCALE GENOMIC DNA]</scope>
    <source>
        <strain evidence="2 4">MK142</strain>
    </source>
</reference>
<dbReference type="Pfam" id="PF01695">
    <property type="entry name" value="IstB_IS21"/>
    <property type="match status" value="1"/>
</dbReference>
<evidence type="ECO:0000313" key="2">
    <source>
        <dbReference type="EMBL" id="VBA48417.1"/>
    </source>
</evidence>
<dbReference type="GO" id="GO:0005524">
    <property type="term" value="F:ATP binding"/>
    <property type="evidence" value="ECO:0007669"/>
    <property type="project" value="UniProtKB-KW"/>
</dbReference>
<dbReference type="AlphaFoldDB" id="A0A498QNL1"/>
<dbReference type="EMBL" id="UPHU01000001">
    <property type="protein sequence ID" value="VBA54986.1"/>
    <property type="molecule type" value="Genomic_DNA"/>
</dbReference>
<keyword evidence="2" id="KW-0547">Nucleotide-binding</keyword>
<gene>
    <name evidence="2" type="ORF">LAUMK142_01331</name>
    <name evidence="3" type="ORF">LAUMK142_04894</name>
</gene>
<keyword evidence="4" id="KW-1185">Reference proteome</keyword>
<keyword evidence="2" id="KW-0067">ATP-binding</keyword>
<dbReference type="EMBL" id="UPHU01000001">
    <property type="protein sequence ID" value="VBA48417.1"/>
    <property type="molecule type" value="Genomic_DNA"/>
</dbReference>